<dbReference type="SUPFAM" id="SSF52075">
    <property type="entry name" value="Outer arm dynein light chain 1"/>
    <property type="match status" value="1"/>
</dbReference>
<dbReference type="SMART" id="SM00364">
    <property type="entry name" value="LRR_BAC"/>
    <property type="match status" value="4"/>
</dbReference>
<evidence type="ECO:0000313" key="4">
    <source>
        <dbReference type="EMBL" id="GAG77797.1"/>
    </source>
</evidence>
<dbReference type="PROSITE" id="PS51450">
    <property type="entry name" value="LRR"/>
    <property type="match status" value="4"/>
</dbReference>
<feature type="domain" description="Disease resistance R13L4/SHOC-2-like LRR" evidence="3">
    <location>
        <begin position="4"/>
        <end position="107"/>
    </location>
</feature>
<dbReference type="InterPro" id="IPR003591">
    <property type="entry name" value="Leu-rich_rpt_typical-subtyp"/>
</dbReference>
<gene>
    <name evidence="4" type="ORF">S01H4_33204</name>
</gene>
<comment type="caution">
    <text evidence="4">The sequence shown here is derived from an EMBL/GenBank/DDBJ whole genome shotgun (WGS) entry which is preliminary data.</text>
</comment>
<evidence type="ECO:0000259" key="3">
    <source>
        <dbReference type="Pfam" id="PF23598"/>
    </source>
</evidence>
<evidence type="ECO:0000256" key="2">
    <source>
        <dbReference type="ARBA" id="ARBA00022737"/>
    </source>
</evidence>
<dbReference type="Pfam" id="PF23598">
    <property type="entry name" value="LRR_14"/>
    <property type="match status" value="1"/>
</dbReference>
<feature type="non-terminal residue" evidence="4">
    <location>
        <position position="1"/>
    </location>
</feature>
<evidence type="ECO:0000256" key="1">
    <source>
        <dbReference type="ARBA" id="ARBA00022614"/>
    </source>
</evidence>
<protein>
    <recommendedName>
        <fullName evidence="3">Disease resistance R13L4/SHOC-2-like LRR domain-containing protein</fullName>
    </recommendedName>
</protein>
<accession>X1B919</accession>
<dbReference type="Gene3D" id="3.80.10.10">
    <property type="entry name" value="Ribonuclease Inhibitor"/>
    <property type="match status" value="1"/>
</dbReference>
<dbReference type="InterPro" id="IPR001611">
    <property type="entry name" value="Leu-rich_rpt"/>
</dbReference>
<dbReference type="InterPro" id="IPR055414">
    <property type="entry name" value="LRR_R13L4/SHOC2-like"/>
</dbReference>
<organism evidence="4">
    <name type="scientific">marine sediment metagenome</name>
    <dbReference type="NCBI Taxonomy" id="412755"/>
    <lineage>
        <taxon>unclassified sequences</taxon>
        <taxon>metagenomes</taxon>
        <taxon>ecological metagenomes</taxon>
    </lineage>
</organism>
<keyword evidence="2" id="KW-0677">Repeat</keyword>
<reference evidence="4" key="1">
    <citation type="journal article" date="2014" name="Front. Microbiol.">
        <title>High frequency of phylogenetically diverse reductive dehalogenase-homologous genes in deep subseafloor sedimentary metagenomes.</title>
        <authorList>
            <person name="Kawai M."/>
            <person name="Futagami T."/>
            <person name="Toyoda A."/>
            <person name="Takaki Y."/>
            <person name="Nishi S."/>
            <person name="Hori S."/>
            <person name="Arai W."/>
            <person name="Tsubouchi T."/>
            <person name="Morono Y."/>
            <person name="Uchiyama I."/>
            <person name="Ito T."/>
            <person name="Fujiyama A."/>
            <person name="Inagaki F."/>
            <person name="Takami H."/>
        </authorList>
    </citation>
    <scope>NUCLEOTIDE SEQUENCE</scope>
    <source>
        <strain evidence="4">Expedition CK06-06</strain>
    </source>
</reference>
<dbReference type="InterPro" id="IPR032675">
    <property type="entry name" value="LRR_dom_sf"/>
</dbReference>
<proteinExistence type="predicted"/>
<sequence>LQEKYNNLKILDASRNKKITSKGIQCLIQLYALNLSYNDLTSLPDIICNLSSLQRLNISHNKLTSLPDSISNLSSLQYLDISYNNFTSVPDIIYNSSSLRFLNITNNGLTSLPELCKKSKFNCIIMYSSPKYYYPSDGLDGLCYSN</sequence>
<dbReference type="EMBL" id="BART01017445">
    <property type="protein sequence ID" value="GAG77797.1"/>
    <property type="molecule type" value="Genomic_DNA"/>
</dbReference>
<dbReference type="InterPro" id="IPR050216">
    <property type="entry name" value="LRR_domain-containing"/>
</dbReference>
<dbReference type="PANTHER" id="PTHR48051">
    <property type="match status" value="1"/>
</dbReference>
<dbReference type="SMART" id="SM00369">
    <property type="entry name" value="LRR_TYP"/>
    <property type="match status" value="4"/>
</dbReference>
<dbReference type="PANTHER" id="PTHR48051:SF1">
    <property type="entry name" value="RAS SUPPRESSOR PROTEIN 1"/>
    <property type="match status" value="1"/>
</dbReference>
<dbReference type="AlphaFoldDB" id="X1B919"/>
<dbReference type="GO" id="GO:0005737">
    <property type="term" value="C:cytoplasm"/>
    <property type="evidence" value="ECO:0007669"/>
    <property type="project" value="TreeGrafter"/>
</dbReference>
<keyword evidence="1" id="KW-0433">Leucine-rich repeat</keyword>
<dbReference type="PRINTS" id="PR00019">
    <property type="entry name" value="LEURICHRPT"/>
</dbReference>
<name>X1B919_9ZZZZ</name>